<dbReference type="AlphaFoldDB" id="A0A830CZ32"/>
<feature type="chain" id="PRO_5033104581" description="S-protein homolog" evidence="6">
    <location>
        <begin position="21"/>
        <end position="147"/>
    </location>
</feature>
<dbReference type="GO" id="GO:0060320">
    <property type="term" value="P:rejection of self pollen"/>
    <property type="evidence" value="ECO:0007669"/>
    <property type="project" value="UniProtKB-KW"/>
</dbReference>
<comment type="similarity">
    <text evidence="2 6">Belongs to the plant self-incompatibility (S1) protein family.</text>
</comment>
<organism evidence="7 8">
    <name type="scientific">Phtheirospermum japonicum</name>
    <dbReference type="NCBI Taxonomy" id="374723"/>
    <lineage>
        <taxon>Eukaryota</taxon>
        <taxon>Viridiplantae</taxon>
        <taxon>Streptophyta</taxon>
        <taxon>Embryophyta</taxon>
        <taxon>Tracheophyta</taxon>
        <taxon>Spermatophyta</taxon>
        <taxon>Magnoliopsida</taxon>
        <taxon>eudicotyledons</taxon>
        <taxon>Gunneridae</taxon>
        <taxon>Pentapetalae</taxon>
        <taxon>asterids</taxon>
        <taxon>lamiids</taxon>
        <taxon>Lamiales</taxon>
        <taxon>Orobanchaceae</taxon>
        <taxon>Orobanchaceae incertae sedis</taxon>
        <taxon>Phtheirospermum</taxon>
    </lineage>
</organism>
<gene>
    <name evidence="7" type="ORF">PHJA_002500100</name>
</gene>
<dbReference type="Pfam" id="PF05938">
    <property type="entry name" value="Self-incomp_S1"/>
    <property type="match status" value="1"/>
</dbReference>
<feature type="signal peptide" evidence="6">
    <location>
        <begin position="1"/>
        <end position="20"/>
    </location>
</feature>
<evidence type="ECO:0000313" key="7">
    <source>
        <dbReference type="EMBL" id="GFQ03563.1"/>
    </source>
</evidence>
<keyword evidence="5 6" id="KW-0732">Signal</keyword>
<evidence type="ECO:0000256" key="3">
    <source>
        <dbReference type="ARBA" id="ARBA00022471"/>
    </source>
</evidence>
<dbReference type="Proteomes" id="UP000653305">
    <property type="component" value="Unassembled WGS sequence"/>
</dbReference>
<keyword evidence="4 6" id="KW-0964">Secreted</keyword>
<evidence type="ECO:0000256" key="6">
    <source>
        <dbReference type="RuleBase" id="RU367044"/>
    </source>
</evidence>
<proteinExistence type="inferred from homology"/>
<dbReference type="GO" id="GO:0005576">
    <property type="term" value="C:extracellular region"/>
    <property type="evidence" value="ECO:0007669"/>
    <property type="project" value="UniProtKB-SubCell"/>
</dbReference>
<dbReference type="InterPro" id="IPR010264">
    <property type="entry name" value="Self-incomp_S1"/>
</dbReference>
<reference evidence="7" key="1">
    <citation type="submission" date="2020-07" db="EMBL/GenBank/DDBJ databases">
        <title>Ethylene signaling mediates host invasion by parasitic plants.</title>
        <authorList>
            <person name="Yoshida S."/>
        </authorList>
    </citation>
    <scope>NUCLEOTIDE SEQUENCE</scope>
    <source>
        <strain evidence="7">Okayama</strain>
    </source>
</reference>
<evidence type="ECO:0000313" key="8">
    <source>
        <dbReference type="Proteomes" id="UP000653305"/>
    </source>
</evidence>
<evidence type="ECO:0000256" key="4">
    <source>
        <dbReference type="ARBA" id="ARBA00022525"/>
    </source>
</evidence>
<dbReference type="OrthoDB" id="883183at2759"/>
<evidence type="ECO:0000256" key="2">
    <source>
        <dbReference type="ARBA" id="ARBA00005581"/>
    </source>
</evidence>
<comment type="caution">
    <text evidence="7">The sequence shown here is derived from an EMBL/GenBank/DDBJ whole genome shotgun (WGS) entry which is preliminary data.</text>
</comment>
<accession>A0A830CZ32</accession>
<sequence>MKILFIVFVIVLDISQQSMGCLLGPRIHVNIMNNLDPNSPELGLRCQSANDDLGYHTLPANQFYYWTFCETLTTLFFCHLYIGDLKEVSFEAYAENIFKVTKHAHYWSVRNDAIYYSTTNITSHFVPKYYWSMQPPIPPPLLPNHVF</sequence>
<evidence type="ECO:0000256" key="5">
    <source>
        <dbReference type="ARBA" id="ARBA00022729"/>
    </source>
</evidence>
<dbReference type="PANTHER" id="PTHR31232:SF61">
    <property type="entry name" value="S-PROTEIN HOMOLOG"/>
    <property type="match status" value="1"/>
</dbReference>
<evidence type="ECO:0000256" key="1">
    <source>
        <dbReference type="ARBA" id="ARBA00004613"/>
    </source>
</evidence>
<comment type="subcellular location">
    <subcellularLocation>
        <location evidence="1 6">Secreted</location>
    </subcellularLocation>
</comment>
<keyword evidence="3 6" id="KW-0713">Self-incompatibility</keyword>
<name>A0A830CZ32_9LAMI</name>
<dbReference type="PANTHER" id="PTHR31232">
    <property type="match status" value="1"/>
</dbReference>
<protein>
    <recommendedName>
        <fullName evidence="6">S-protein homolog</fullName>
    </recommendedName>
</protein>
<dbReference type="EMBL" id="BMAC01000846">
    <property type="protein sequence ID" value="GFQ03563.1"/>
    <property type="molecule type" value="Genomic_DNA"/>
</dbReference>
<keyword evidence="8" id="KW-1185">Reference proteome</keyword>